<dbReference type="RefSeq" id="YP_009005993.1">
    <property type="nucleotide sequence ID" value="NC_023566.1"/>
</dbReference>
<dbReference type="GO" id="GO:0016787">
    <property type="term" value="F:hydrolase activity"/>
    <property type="evidence" value="ECO:0007669"/>
    <property type="project" value="UniProtKB-KW"/>
</dbReference>
<dbReference type="GeneID" id="18503013"/>
<reference evidence="1 2" key="1">
    <citation type="journal article" date="2015" name="Microbiology">
        <title>Genomic and phenotypic characterization of Rhizobium gallicum phage vB_RglS_P106B.</title>
        <authorList>
            <person name="Halmillawewa A.P."/>
            <person name="Restrepo-Cordoba M."/>
            <person name="Yost C.K."/>
            <person name="Hynes M.F."/>
        </authorList>
    </citation>
    <scope>NUCLEOTIDE SEQUENCE [LARGE SCALE GENOMIC DNA]</scope>
</reference>
<dbReference type="Proteomes" id="UP000019367">
    <property type="component" value="Segment"/>
</dbReference>
<dbReference type="SUPFAM" id="SSF101386">
    <property type="entry name" value="all-alpha NTP pyrophosphatases"/>
    <property type="match status" value="1"/>
</dbReference>
<dbReference type="Gene3D" id="1.10.287.1080">
    <property type="entry name" value="MazG-like"/>
    <property type="match status" value="1"/>
</dbReference>
<proteinExistence type="predicted"/>
<protein>
    <submittedName>
        <fullName evidence="1">Putative nucleoside triphosphate pyrophosphohydrolase</fullName>
    </submittedName>
</protein>
<dbReference type="KEGG" id="vg:18503013"/>
<sequence>MIGTIADKVRMIILLNCTDNRMERVFLAEKLSALGANVPVIMVAIEKEFNIDLDDEFAKHWETVADVIRDVENMVPWQEPVAIPAAAAPQQQKPVINRIAREDVEVFARRAGKPNFNLIDEYQRIAVQSAIYPGKGTPFGLMYVALGLAEAGEVQNKVKKAFRDDNVIDFENYYGGNGVHRATVRFNPITPERRKQIVKEMGGVFWYLAANCDELGITMSEVALANLDELCGRGERDTLRGDGDNR</sequence>
<dbReference type="OrthoDB" id="15178at10239"/>
<dbReference type="InterPro" id="IPR036736">
    <property type="entry name" value="ACP-like_sf"/>
</dbReference>
<evidence type="ECO:0000313" key="2">
    <source>
        <dbReference type="Proteomes" id="UP000019367"/>
    </source>
</evidence>
<name>W6E8I3_9CAUD</name>
<dbReference type="Gene3D" id="1.10.1200.10">
    <property type="entry name" value="ACP-like"/>
    <property type="match status" value="1"/>
</dbReference>
<dbReference type="InterPro" id="IPR011379">
    <property type="entry name" value="MazG-related_GP37"/>
</dbReference>
<organism evidence="1 2">
    <name type="scientific">Rhizobium phage vB_RglS_P106B</name>
    <dbReference type="NCBI Taxonomy" id="1458697"/>
    <lineage>
        <taxon>Viruses</taxon>
        <taxon>Duplodnaviria</taxon>
        <taxon>Heunggongvirae</taxon>
        <taxon>Uroviricota</taxon>
        <taxon>Caudoviricetes</taxon>
        <taxon>Rigallicvirus</taxon>
        <taxon>Rigallicvirus P106B</taxon>
    </lineage>
</organism>
<accession>W6E8I3</accession>
<keyword evidence="2" id="KW-1185">Reference proteome</keyword>
<gene>
    <name evidence="1" type="ORF">P106B_67</name>
</gene>
<dbReference type="EMBL" id="KF977490">
    <property type="protein sequence ID" value="AHJ10750.1"/>
    <property type="molecule type" value="Genomic_DNA"/>
</dbReference>
<dbReference type="SUPFAM" id="SSF47336">
    <property type="entry name" value="ACP-like"/>
    <property type="match status" value="1"/>
</dbReference>
<dbReference type="CDD" id="cd11541">
    <property type="entry name" value="NTP-PPase_u4"/>
    <property type="match status" value="1"/>
</dbReference>
<evidence type="ECO:0000313" key="1">
    <source>
        <dbReference type="EMBL" id="AHJ10750.1"/>
    </source>
</evidence>
<keyword evidence="1" id="KW-0378">Hydrolase</keyword>